<organism evidence="2 3">
    <name type="scientific">Solanum tuberosum</name>
    <name type="common">Potato</name>
    <dbReference type="NCBI Taxonomy" id="4113"/>
    <lineage>
        <taxon>Eukaryota</taxon>
        <taxon>Viridiplantae</taxon>
        <taxon>Streptophyta</taxon>
        <taxon>Embryophyta</taxon>
        <taxon>Tracheophyta</taxon>
        <taxon>Spermatophyta</taxon>
        <taxon>Magnoliopsida</taxon>
        <taxon>eudicotyledons</taxon>
        <taxon>Gunneridae</taxon>
        <taxon>Pentapetalae</taxon>
        <taxon>asterids</taxon>
        <taxon>lamiids</taxon>
        <taxon>Solanales</taxon>
        <taxon>Solanaceae</taxon>
        <taxon>Solanoideae</taxon>
        <taxon>Solaneae</taxon>
        <taxon>Solanum</taxon>
    </lineage>
</organism>
<feature type="compositionally biased region" description="Basic and acidic residues" evidence="1">
    <location>
        <begin position="24"/>
        <end position="44"/>
    </location>
</feature>
<dbReference type="AlphaFoldDB" id="M1DQ97"/>
<reference evidence="2" key="2">
    <citation type="submission" date="2015-06" db="UniProtKB">
        <authorList>
            <consortium name="EnsemblPlants"/>
        </authorList>
    </citation>
    <scope>IDENTIFICATION</scope>
    <source>
        <strain evidence="2">DM1-3 516 R44</strain>
    </source>
</reference>
<accession>M1DQ97</accession>
<sequence>MCFRLAREGGRETKTTRLMVRGVGRHEVQPEKKRKQDLPPGDKDKRKKHIAKKGTKVEPVVSEPEDEQPLIDQREEFMVRNQPTTTGTPSTANPPTTESVPAPAPPPTVPALPVDPHPPRLLNRLKGDVLRTILEEKLLSVEGLEGKHSEVLATIKFYEFKQITRPRGPYNPSWVREFYLAYGELVPKNNKKASEF</sequence>
<dbReference type="PANTHER" id="PTHR33180:SF31">
    <property type="entry name" value="POLYPROTEIN PROTEIN"/>
    <property type="match status" value="1"/>
</dbReference>
<proteinExistence type="predicted"/>
<evidence type="ECO:0000313" key="3">
    <source>
        <dbReference type="Proteomes" id="UP000011115"/>
    </source>
</evidence>
<feature type="compositionally biased region" description="Basic residues" evidence="1">
    <location>
        <begin position="45"/>
        <end position="54"/>
    </location>
</feature>
<name>M1DQ97_SOLTU</name>
<keyword evidence="3" id="KW-1185">Reference proteome</keyword>
<evidence type="ECO:0000256" key="1">
    <source>
        <dbReference type="SAM" id="MobiDB-lite"/>
    </source>
</evidence>
<dbReference type="PaxDb" id="4113-PGSC0003DMT400092658"/>
<dbReference type="EnsemblPlants" id="PGSC0003DMT400092658">
    <property type="protein sequence ID" value="PGSC0003DMT400092658"/>
    <property type="gene ID" value="PGSC0003DMG400042229"/>
</dbReference>
<reference evidence="3" key="1">
    <citation type="journal article" date="2011" name="Nature">
        <title>Genome sequence and analysis of the tuber crop potato.</title>
        <authorList>
            <consortium name="The Potato Genome Sequencing Consortium"/>
        </authorList>
    </citation>
    <scope>NUCLEOTIDE SEQUENCE [LARGE SCALE GENOMIC DNA]</scope>
    <source>
        <strain evidence="3">cv. DM1-3 516 R44</strain>
    </source>
</reference>
<dbReference type="Gramene" id="PGSC0003DMT400092658">
    <property type="protein sequence ID" value="PGSC0003DMT400092658"/>
    <property type="gene ID" value="PGSC0003DMG400042229"/>
</dbReference>
<feature type="compositionally biased region" description="Polar residues" evidence="1">
    <location>
        <begin position="81"/>
        <end position="93"/>
    </location>
</feature>
<feature type="region of interest" description="Disordered" evidence="1">
    <location>
        <begin position="1"/>
        <end position="116"/>
    </location>
</feature>
<dbReference type="HOGENOM" id="CLU_029307_1_3_1"/>
<protein>
    <submittedName>
        <fullName evidence="2">Uncharacterized protein</fullName>
    </submittedName>
</protein>
<dbReference type="Proteomes" id="UP000011115">
    <property type="component" value="Unassembled WGS sequence"/>
</dbReference>
<dbReference type="PANTHER" id="PTHR33180">
    <property type="entry name" value="PHOTOSYSTEM II CP43 REACTION CENTER PROTEIN"/>
    <property type="match status" value="1"/>
</dbReference>
<feature type="compositionally biased region" description="Basic and acidic residues" evidence="1">
    <location>
        <begin position="1"/>
        <end position="15"/>
    </location>
</feature>
<dbReference type="InParanoid" id="M1DQ97"/>
<feature type="compositionally biased region" description="Pro residues" evidence="1">
    <location>
        <begin position="102"/>
        <end position="116"/>
    </location>
</feature>
<evidence type="ECO:0000313" key="2">
    <source>
        <dbReference type="EnsemblPlants" id="PGSC0003DMT400092658"/>
    </source>
</evidence>